<dbReference type="InterPro" id="IPR036424">
    <property type="entry name" value="UPP_synth-like_sf"/>
</dbReference>
<keyword evidence="2" id="KW-0460">Magnesium</keyword>
<dbReference type="CDD" id="cd00475">
    <property type="entry name" value="Cis_IPPS"/>
    <property type="match status" value="1"/>
</dbReference>
<dbReference type="InterPro" id="IPR018520">
    <property type="entry name" value="UPP_synth-like_CS"/>
</dbReference>
<dbReference type="FunFam" id="3.40.1180.10:FF:000005">
    <property type="entry name" value="Alkyl transferase"/>
    <property type="match status" value="1"/>
</dbReference>
<comment type="caution">
    <text evidence="4">The sequence shown here is derived from an EMBL/GenBank/DDBJ whole genome shotgun (WGS) entry which is preliminary data.</text>
</comment>
<dbReference type="Gene3D" id="3.40.1180.10">
    <property type="entry name" value="Decaprenyl diphosphate synthase-like"/>
    <property type="match status" value="1"/>
</dbReference>
<dbReference type="GO" id="GO:0005811">
    <property type="term" value="C:lipid droplet"/>
    <property type="evidence" value="ECO:0007669"/>
    <property type="project" value="TreeGrafter"/>
</dbReference>
<dbReference type="AlphaFoldDB" id="A0A8H2VF48"/>
<sequence length="346" mass="40764">MIASVKRLVRGPLIRSTNYTIESSTHLFLYVFNQLHIVFMRIVPQSIRVWWQKFLQDIFIAILKVGPIPEHVSFIMDGNRRYAKSNNLPLKKGHEAGGFTLLTLVYICKKMGVKCVSAYAFSIENFNRSEEEVQTLMTLFNAKLEEFANRAQDYKDPLYGSKLRIIGDKRLLTPETRNKLKEVERLTQDGKDFTFYVCFPYTSRNDIQHAIYKNSKEYTEKKIKLNDINLNKFSEKMYLDEFSQKCDILIRTSGHRRLSDYMLWQSHQNSTIEFVPTLWPDFTFTQMCLIFFRWSFFTTIQMYNNDEGTSQYPWKTFMPNIPFMNKNHYEPLESLADPPVSVSILG</sequence>
<dbReference type="GO" id="GO:0005783">
    <property type="term" value="C:endoplasmic reticulum"/>
    <property type="evidence" value="ECO:0007669"/>
    <property type="project" value="TreeGrafter"/>
</dbReference>
<dbReference type="EMBL" id="CAEFZW010000004">
    <property type="protein sequence ID" value="CAB4254441.1"/>
    <property type="molecule type" value="Genomic_DNA"/>
</dbReference>
<dbReference type="Proteomes" id="UP000644660">
    <property type="component" value="Unassembled WGS sequence"/>
</dbReference>
<evidence type="ECO:0000256" key="2">
    <source>
        <dbReference type="ARBA" id="ARBA00022842"/>
    </source>
</evidence>
<dbReference type="SUPFAM" id="SSF64005">
    <property type="entry name" value="Undecaprenyl diphosphate synthase"/>
    <property type="match status" value="1"/>
</dbReference>
<name>A0A8H2VF48_9SACH</name>
<protein>
    <recommendedName>
        <fullName evidence="3">Alkyl transferase</fullName>
        <ecNumber evidence="3">2.5.1.-</ecNumber>
    </recommendedName>
</protein>
<gene>
    <name evidence="4" type="ORF">KABA2_04S06358</name>
</gene>
<dbReference type="GO" id="GO:0016020">
    <property type="term" value="C:membrane"/>
    <property type="evidence" value="ECO:0007669"/>
    <property type="project" value="TreeGrafter"/>
</dbReference>
<evidence type="ECO:0000256" key="1">
    <source>
        <dbReference type="ARBA" id="ARBA00022679"/>
    </source>
</evidence>
<accession>A0A8H2VF48</accession>
<comment type="similarity">
    <text evidence="3">Belongs to the UPP synthase family.</text>
</comment>
<dbReference type="PANTHER" id="PTHR10291:SF2">
    <property type="entry name" value="DEHYDRODOLICHYL DIPHOSPHATE SYNTHASE COMPLEX SUBUNIT SRT1"/>
    <property type="match status" value="1"/>
</dbReference>
<reference evidence="4 5" key="1">
    <citation type="submission" date="2020-05" db="EMBL/GenBank/DDBJ databases">
        <authorList>
            <person name="Casaregola S."/>
            <person name="Devillers H."/>
            <person name="Grondin C."/>
        </authorList>
    </citation>
    <scope>NUCLEOTIDE SEQUENCE [LARGE SCALE GENOMIC DNA]</scope>
    <source>
        <strain evidence="4 5">CLIB 1767</strain>
    </source>
</reference>
<dbReference type="RefSeq" id="XP_041406285.1">
    <property type="nucleotide sequence ID" value="XM_041550351.1"/>
</dbReference>
<dbReference type="OrthoDB" id="4173905at2759"/>
<keyword evidence="5" id="KW-1185">Reference proteome</keyword>
<dbReference type="GeneID" id="64857436"/>
<dbReference type="EC" id="2.5.1.-" evidence="3"/>
<evidence type="ECO:0000313" key="4">
    <source>
        <dbReference type="EMBL" id="CAB4254441.1"/>
    </source>
</evidence>
<dbReference type="GO" id="GO:1904423">
    <property type="term" value="C:dehydrodolichyl diphosphate synthase complex"/>
    <property type="evidence" value="ECO:0007669"/>
    <property type="project" value="TreeGrafter"/>
</dbReference>
<dbReference type="InterPro" id="IPR001441">
    <property type="entry name" value="UPP_synth-like"/>
</dbReference>
<dbReference type="PANTHER" id="PTHR10291">
    <property type="entry name" value="DEHYDRODOLICHYL DIPHOSPHATE SYNTHASE FAMILY MEMBER"/>
    <property type="match status" value="1"/>
</dbReference>
<dbReference type="Pfam" id="PF01255">
    <property type="entry name" value="Prenyltransf"/>
    <property type="match status" value="1"/>
</dbReference>
<dbReference type="PROSITE" id="PS01066">
    <property type="entry name" value="UPP_SYNTHASE"/>
    <property type="match status" value="1"/>
</dbReference>
<organism evidence="4 5">
    <name type="scientific">Maudiozyma barnettii</name>
    <dbReference type="NCBI Taxonomy" id="61262"/>
    <lineage>
        <taxon>Eukaryota</taxon>
        <taxon>Fungi</taxon>
        <taxon>Dikarya</taxon>
        <taxon>Ascomycota</taxon>
        <taxon>Saccharomycotina</taxon>
        <taxon>Saccharomycetes</taxon>
        <taxon>Saccharomycetales</taxon>
        <taxon>Saccharomycetaceae</taxon>
        <taxon>Maudiozyma</taxon>
    </lineage>
</organism>
<evidence type="ECO:0000256" key="3">
    <source>
        <dbReference type="RuleBase" id="RU363018"/>
    </source>
</evidence>
<dbReference type="GO" id="GO:0016094">
    <property type="term" value="P:polyprenol biosynthetic process"/>
    <property type="evidence" value="ECO:0007669"/>
    <property type="project" value="TreeGrafter"/>
</dbReference>
<keyword evidence="1 3" id="KW-0808">Transferase</keyword>
<evidence type="ECO:0000313" key="5">
    <source>
        <dbReference type="Proteomes" id="UP000644660"/>
    </source>
</evidence>
<dbReference type="NCBIfam" id="TIGR00055">
    <property type="entry name" value="uppS"/>
    <property type="match status" value="1"/>
</dbReference>
<dbReference type="GO" id="GO:0045547">
    <property type="term" value="F:ditrans,polycis-polyprenyl diphosphate synthase [(2E,6E)-farnesyl diphosphate specific] activity"/>
    <property type="evidence" value="ECO:0007669"/>
    <property type="project" value="TreeGrafter"/>
</dbReference>
<proteinExistence type="inferred from homology"/>